<dbReference type="Pfam" id="PF13860">
    <property type="entry name" value="FlgD_ig"/>
    <property type="match status" value="1"/>
</dbReference>
<sequence length="1137" mass="117755">MGLMLSVGEVAAEEAVTKVVIPPTMRTTPGHLSFLTAGPSGVLHKSTTPGYDGLEWTSGDGATRKVTGTDGRNSYGTAYYYGAASDTIALPARDGSGTVLLRDVVTGEESVVKVPADQLYNGTVGNLVLTQGGRQANATTTEVHLLHAEGGATVDRKVTGLPAGAYAHFVLRAGVRGAMLDYQIPGDSTRKYAWIDYESASAVPLPQGTVYQNRVTAHHVITAGVGGITVYEQGKFEAPLHVVRAPLNDAEFVGVVGDSAILARYDASLGKKSHSSANWRLVAVPFDGSAERTLAKRAFIDRLVIHPDGGVVLQAGDSAEDFGVVAVTASTEGRPTVRQVKRIPPVPMQMYGLVLDEGRVTTLEYGDGVTSVYERELLGTPPGYGERTRRGSLTVPYGGCSRYSGTCPPLHPTGDGGIVYLGFVQSETATVKKIFFVESGAAFPGRPVETGLSEQGRTQDLEILDVSGDLVLVRGESDEGVDEVRVVALGDGKVLRTAAPGVHALWGTTLWSVGAEPGTVTATDVRSGGHAAAVTVAAGCGAVTHLEAYGRWLYWKCSPAVEGNAWKNGVYDHLREKSVPLPGLNTSREVILGDGVVIAPGSPGLPTAYDVHSGSAVERLIPASAGHVTADPESGQLAYTRSDGVHVEDLGIPRTPLSSLYSVVAPTVRTGAAPAAWQGEWWLSEPASSWAVTVRHKATGRTVRTWGGGAAAHSLATSWDGRDESGRLLTNGAYTWALTVRPTDGAGPALQLSGSLMLSGGLTADFGTFKSVQPKRLMDTRTGLGVPQAKVGAGRTVTLQVTGEGGVPTTGVTAVVMNVTATTVTGTTYISVYPNGTQRTSASNLNVKAGETRPNLVVVPVVNGKVSFYNNAGSVNLIADVAGYYTATGEGSTYEPVTPTRFMDTRTGLGVPQAKVGAGRTVTLQVTGKHGLPASGVTGVVMNVTGTTATATTYVSVYPNGSTRTSASSLNLVAGQTAPNLVVVPVVNGKVSFYNNAGSVNLIADVAGYFTSAGDGSEYKPLTPTRFMDTRTGLGVPQAKVGAGRTVTLQVTGKNGVPATGVTAVVMNVTGTTVTGTTYVSVYPSGTTRTSASNLNLVAGQTAPNLVVVPVVNGKVSFYNNAGSVNLIADVAGYYTG</sequence>
<feature type="domain" description="FlgD/Vpr Ig-like" evidence="1">
    <location>
        <begin position="678"/>
        <end position="739"/>
    </location>
</feature>
<dbReference type="InterPro" id="IPR025965">
    <property type="entry name" value="FlgD/Vpr_Ig-like"/>
</dbReference>
<dbReference type="RefSeq" id="WP_351978291.1">
    <property type="nucleotide sequence ID" value="NZ_JBEPBX010000032.1"/>
</dbReference>
<comment type="caution">
    <text evidence="2">The sequence shown here is derived from an EMBL/GenBank/DDBJ whole genome shotgun (WGS) entry which is preliminary data.</text>
</comment>
<gene>
    <name evidence="2" type="ORF">ABT276_27935</name>
</gene>
<name>A0ABV1V256_9ACTN</name>
<evidence type="ECO:0000259" key="1">
    <source>
        <dbReference type="Pfam" id="PF13860"/>
    </source>
</evidence>
<dbReference type="EMBL" id="JBEPBX010000032">
    <property type="protein sequence ID" value="MER6617118.1"/>
    <property type="molecule type" value="Genomic_DNA"/>
</dbReference>
<dbReference type="Proteomes" id="UP001445472">
    <property type="component" value="Unassembled WGS sequence"/>
</dbReference>
<protein>
    <submittedName>
        <fullName evidence="2">FlgD immunoglobulin-like domain containing protein</fullName>
    </submittedName>
</protein>
<organism evidence="2 3">
    <name type="scientific">Streptomyces xantholiticus</name>
    <dbReference type="NCBI Taxonomy" id="68285"/>
    <lineage>
        <taxon>Bacteria</taxon>
        <taxon>Bacillati</taxon>
        <taxon>Actinomycetota</taxon>
        <taxon>Actinomycetes</taxon>
        <taxon>Kitasatosporales</taxon>
        <taxon>Streptomycetaceae</taxon>
        <taxon>Streptomyces</taxon>
    </lineage>
</organism>
<reference evidence="2 3" key="1">
    <citation type="submission" date="2024-06" db="EMBL/GenBank/DDBJ databases">
        <title>The Natural Products Discovery Center: Release of the First 8490 Sequenced Strains for Exploring Actinobacteria Biosynthetic Diversity.</title>
        <authorList>
            <person name="Kalkreuter E."/>
            <person name="Kautsar S.A."/>
            <person name="Yang D."/>
            <person name="Bader C.D."/>
            <person name="Teijaro C.N."/>
            <person name="Fluegel L."/>
            <person name="Davis C.M."/>
            <person name="Simpson J.R."/>
            <person name="Lauterbach L."/>
            <person name="Steele A.D."/>
            <person name="Gui C."/>
            <person name="Meng S."/>
            <person name="Li G."/>
            <person name="Viehrig K."/>
            <person name="Ye F."/>
            <person name="Su P."/>
            <person name="Kiefer A.F."/>
            <person name="Nichols A."/>
            <person name="Cepeda A.J."/>
            <person name="Yan W."/>
            <person name="Fan B."/>
            <person name="Jiang Y."/>
            <person name="Adhikari A."/>
            <person name="Zheng C.-J."/>
            <person name="Schuster L."/>
            <person name="Cowan T.M."/>
            <person name="Smanski M.J."/>
            <person name="Chevrette M.G."/>
            <person name="De Carvalho L.P.S."/>
            <person name="Shen B."/>
        </authorList>
    </citation>
    <scope>NUCLEOTIDE SEQUENCE [LARGE SCALE GENOMIC DNA]</scope>
    <source>
        <strain evidence="2 3">NPDC000837</strain>
    </source>
</reference>
<accession>A0ABV1V256</accession>
<keyword evidence="3" id="KW-1185">Reference proteome</keyword>
<evidence type="ECO:0000313" key="2">
    <source>
        <dbReference type="EMBL" id="MER6617118.1"/>
    </source>
</evidence>
<evidence type="ECO:0000313" key="3">
    <source>
        <dbReference type="Proteomes" id="UP001445472"/>
    </source>
</evidence>
<dbReference type="Gene3D" id="2.60.40.4070">
    <property type="match status" value="1"/>
</dbReference>
<proteinExistence type="predicted"/>